<evidence type="ECO:0000313" key="1">
    <source>
        <dbReference type="EMBL" id="KAG0715967.1"/>
    </source>
</evidence>
<dbReference type="AlphaFoldDB" id="A0A8J5CQ72"/>
<organism evidence="1 2">
    <name type="scientific">Chionoecetes opilio</name>
    <name type="common">Atlantic snow crab</name>
    <name type="synonym">Cancer opilio</name>
    <dbReference type="NCBI Taxonomy" id="41210"/>
    <lineage>
        <taxon>Eukaryota</taxon>
        <taxon>Metazoa</taxon>
        <taxon>Ecdysozoa</taxon>
        <taxon>Arthropoda</taxon>
        <taxon>Crustacea</taxon>
        <taxon>Multicrustacea</taxon>
        <taxon>Malacostraca</taxon>
        <taxon>Eumalacostraca</taxon>
        <taxon>Eucarida</taxon>
        <taxon>Decapoda</taxon>
        <taxon>Pleocyemata</taxon>
        <taxon>Brachyura</taxon>
        <taxon>Eubrachyura</taxon>
        <taxon>Majoidea</taxon>
        <taxon>Majidae</taxon>
        <taxon>Chionoecetes</taxon>
    </lineage>
</organism>
<comment type="caution">
    <text evidence="1">The sequence shown here is derived from an EMBL/GenBank/DDBJ whole genome shotgun (WGS) entry which is preliminary data.</text>
</comment>
<proteinExistence type="predicted"/>
<dbReference type="OrthoDB" id="6398391at2759"/>
<protein>
    <submittedName>
        <fullName evidence="1">Uncharacterized protein</fullName>
    </submittedName>
</protein>
<dbReference type="EMBL" id="JACEEZ010019205">
    <property type="protein sequence ID" value="KAG0715967.1"/>
    <property type="molecule type" value="Genomic_DNA"/>
</dbReference>
<dbReference type="Proteomes" id="UP000770661">
    <property type="component" value="Unassembled WGS sequence"/>
</dbReference>
<accession>A0A8J5CQ72</accession>
<sequence length="250" mass="29642">MEDLIDFSIEDLEDFLHKGAKGMEHKKEEVVTPKKDDTSPEQCERFKWMSQLEQEVERTKETLELLLRNKGEEKEVRRPVRSLIKPRDIRMLNLSDLQGIEAEGRLKVFFSQVESCSEDLEERKRILMARVDPQLALYIQNDLSQVNFRSWDALTYWLCEELTDNNVDRILNSISEVKYDWLEDPQDFATKLKCKYAILEAKSKHPGEIPRRDKIIKTKLLRGLPSQSREKLEFFMDEQFPLRKFRESGD</sequence>
<reference evidence="1" key="1">
    <citation type="submission" date="2020-07" db="EMBL/GenBank/DDBJ databases">
        <title>The High-quality genome of the commercially important snow crab, Chionoecetes opilio.</title>
        <authorList>
            <person name="Jeong J.-H."/>
            <person name="Ryu S."/>
        </authorList>
    </citation>
    <scope>NUCLEOTIDE SEQUENCE</scope>
    <source>
        <strain evidence="1">MADBK_172401_WGS</strain>
        <tissue evidence="1">Digestive gland</tissue>
    </source>
</reference>
<evidence type="ECO:0000313" key="2">
    <source>
        <dbReference type="Proteomes" id="UP000770661"/>
    </source>
</evidence>
<name>A0A8J5CQ72_CHIOP</name>
<keyword evidence="2" id="KW-1185">Reference proteome</keyword>
<gene>
    <name evidence="1" type="ORF">GWK47_010739</name>
</gene>